<sequence>MPKNAGLEEEPIDSEKTKEDKPVGENKSQYYNRFPKGPGDPFTTDGSVKKESPNVPEDFG</sequence>
<dbReference type="AlphaFoldDB" id="A0A1F4VGZ8"/>
<name>A0A1F4VGZ8_UNCKA</name>
<gene>
    <name evidence="2" type="ORF">A3H26_01035</name>
</gene>
<dbReference type="Proteomes" id="UP000177763">
    <property type="component" value="Unassembled WGS sequence"/>
</dbReference>
<feature type="compositionally biased region" description="Basic and acidic residues" evidence="1">
    <location>
        <begin position="13"/>
        <end position="24"/>
    </location>
</feature>
<dbReference type="EMBL" id="MEVN01000038">
    <property type="protein sequence ID" value="OGC56434.1"/>
    <property type="molecule type" value="Genomic_DNA"/>
</dbReference>
<feature type="region of interest" description="Disordered" evidence="1">
    <location>
        <begin position="1"/>
        <end position="60"/>
    </location>
</feature>
<organism evidence="2 3">
    <name type="scientific">candidate division WWE3 bacterium RIFCSPLOWO2_12_FULL_36_10</name>
    <dbReference type="NCBI Taxonomy" id="1802630"/>
    <lineage>
        <taxon>Bacteria</taxon>
        <taxon>Katanobacteria</taxon>
    </lineage>
</organism>
<accession>A0A1F4VGZ8</accession>
<comment type="caution">
    <text evidence="2">The sequence shown here is derived from an EMBL/GenBank/DDBJ whole genome shotgun (WGS) entry which is preliminary data.</text>
</comment>
<protein>
    <submittedName>
        <fullName evidence="2">Uncharacterized protein</fullName>
    </submittedName>
</protein>
<proteinExistence type="predicted"/>
<evidence type="ECO:0000256" key="1">
    <source>
        <dbReference type="SAM" id="MobiDB-lite"/>
    </source>
</evidence>
<evidence type="ECO:0000313" key="3">
    <source>
        <dbReference type="Proteomes" id="UP000177763"/>
    </source>
</evidence>
<evidence type="ECO:0000313" key="2">
    <source>
        <dbReference type="EMBL" id="OGC56434.1"/>
    </source>
</evidence>
<reference evidence="2 3" key="1">
    <citation type="journal article" date="2016" name="Nat. Commun.">
        <title>Thousands of microbial genomes shed light on interconnected biogeochemical processes in an aquifer system.</title>
        <authorList>
            <person name="Anantharaman K."/>
            <person name="Brown C.T."/>
            <person name="Hug L.A."/>
            <person name="Sharon I."/>
            <person name="Castelle C.J."/>
            <person name="Probst A.J."/>
            <person name="Thomas B.C."/>
            <person name="Singh A."/>
            <person name="Wilkins M.J."/>
            <person name="Karaoz U."/>
            <person name="Brodie E.L."/>
            <person name="Williams K.H."/>
            <person name="Hubbard S.S."/>
            <person name="Banfield J.F."/>
        </authorList>
    </citation>
    <scope>NUCLEOTIDE SEQUENCE [LARGE SCALE GENOMIC DNA]</scope>
</reference>